<accession>A0A0G3EIV2</accession>
<evidence type="ECO:0000313" key="3">
    <source>
        <dbReference type="EMBL" id="AKJ66918.2"/>
    </source>
</evidence>
<feature type="coiled-coil region" evidence="1">
    <location>
        <begin position="113"/>
        <end position="140"/>
    </location>
</feature>
<protein>
    <submittedName>
        <fullName evidence="3">Uncharacterized protein</fullName>
    </submittedName>
</protein>
<keyword evidence="1" id="KW-0175">Coiled coil</keyword>
<dbReference type="Proteomes" id="UP000036700">
    <property type="component" value="Chromosome"/>
</dbReference>
<keyword evidence="2" id="KW-0472">Membrane</keyword>
<keyword evidence="2" id="KW-1133">Transmembrane helix</keyword>
<evidence type="ECO:0000256" key="2">
    <source>
        <dbReference type="SAM" id="Phobius"/>
    </source>
</evidence>
<organism evidence="3 4">
    <name type="scientific">Pandoraea thiooxydans</name>
    <dbReference type="NCBI Taxonomy" id="445709"/>
    <lineage>
        <taxon>Bacteria</taxon>
        <taxon>Pseudomonadati</taxon>
        <taxon>Pseudomonadota</taxon>
        <taxon>Betaproteobacteria</taxon>
        <taxon>Burkholderiales</taxon>
        <taxon>Burkholderiaceae</taxon>
        <taxon>Pandoraea</taxon>
    </lineage>
</organism>
<name>A0A0G3EIV2_9BURK</name>
<dbReference type="STRING" id="445709.ABW99_00400"/>
<proteinExistence type="predicted"/>
<evidence type="ECO:0000313" key="4">
    <source>
        <dbReference type="Proteomes" id="UP000036700"/>
    </source>
</evidence>
<keyword evidence="4" id="KW-1185">Reference proteome</keyword>
<keyword evidence="2" id="KW-0812">Transmembrane</keyword>
<dbReference type="EMBL" id="CP011568">
    <property type="protein sequence ID" value="AKJ66918.2"/>
    <property type="molecule type" value="Genomic_DNA"/>
</dbReference>
<feature type="transmembrane region" description="Helical" evidence="2">
    <location>
        <begin position="315"/>
        <end position="333"/>
    </location>
</feature>
<dbReference type="KEGG" id="ptx:ABW99_00400"/>
<reference evidence="4" key="1">
    <citation type="submission" date="2015-06" db="EMBL/GenBank/DDBJ databases">
        <authorList>
            <person name="Lim Y.L."/>
            <person name="Ee R."/>
            <person name="Yong D."/>
            <person name="How K.Y."/>
            <person name="Yin W.F."/>
            <person name="Chan K.G."/>
        </authorList>
    </citation>
    <scope>NUCLEOTIDE SEQUENCE [LARGE SCALE GENOMIC DNA]</scope>
    <source>
        <strain evidence="4">DSM 25325</strain>
    </source>
</reference>
<gene>
    <name evidence="3" type="ORF">ABW99_00400</name>
</gene>
<dbReference type="AlphaFoldDB" id="A0A0G3EIV2"/>
<evidence type="ECO:0000256" key="1">
    <source>
        <dbReference type="SAM" id="Coils"/>
    </source>
</evidence>
<sequence length="339" mass="38069">MNKSVNELQVVQVLSALTIPEQIVRDSNIRELMDDMIAETKSVQGENHRLEQLRQEKKDGNFATNWWYDRDDKVEDAQLDLNQAMGRLTQRSSQLLIVNTAISKVLSGQQEVLLKQQALLAEQALELKRLNERIFEQQHEFTEQQEVSNAANQKLLDATYYTQNQAERLVDCITLVREAERKIGAANEELHSALKNEMQSLVAKCDEQVRGALVELRSSQQDFERRQDETTHTWSTCIQDAVGELETNSEALRTDLTTRLQMHAQATSTALAAHDAAATQIALLASQVETRQKGLESTVASLQAQQAKSARQNRIALAFLACVAVLSLGWQVVHHISAA</sequence>